<protein>
    <submittedName>
        <fullName evidence="1">Uncharacterized protein</fullName>
    </submittedName>
</protein>
<proteinExistence type="predicted"/>
<organism evidence="1 2">
    <name type="scientific">Klebsiella michiganensis</name>
    <dbReference type="NCBI Taxonomy" id="1134687"/>
    <lineage>
        <taxon>Bacteria</taxon>
        <taxon>Pseudomonadati</taxon>
        <taxon>Pseudomonadota</taxon>
        <taxon>Gammaproteobacteria</taxon>
        <taxon>Enterobacterales</taxon>
        <taxon>Enterobacteriaceae</taxon>
        <taxon>Klebsiella/Raoultella group</taxon>
        <taxon>Klebsiella</taxon>
    </lineage>
</organism>
<reference evidence="1 2" key="2">
    <citation type="submission" date="2018-01" db="EMBL/GenBank/DDBJ databases">
        <title>Genomic study of Klebsiella pneumoniae.</title>
        <authorList>
            <person name="Yang Y."/>
            <person name="Bicalho R."/>
        </authorList>
    </citation>
    <scope>NUCLEOTIDE SEQUENCE [LARGE SCALE GENOMIC DNA]</scope>
    <source>
        <strain evidence="1 2">A2</strain>
    </source>
</reference>
<evidence type="ECO:0000313" key="2">
    <source>
        <dbReference type="Proteomes" id="UP000234661"/>
    </source>
</evidence>
<dbReference type="Proteomes" id="UP000234661">
    <property type="component" value="Unassembled WGS sequence"/>
</dbReference>
<sequence>FYTYAFLLVRLLLYQHIIGKYCAIQVAKLSERYEGGVKVCQKRGEERKMQKEDAVTSSG</sequence>
<gene>
    <name evidence="1" type="ORF">CWM85_38165</name>
</gene>
<name>A0A2J4XYW0_9ENTR</name>
<reference evidence="1 2" key="1">
    <citation type="submission" date="2017-11" db="EMBL/GenBank/DDBJ databases">
        <authorList>
            <person name="Han C.G."/>
        </authorList>
    </citation>
    <scope>NUCLEOTIDE SEQUENCE [LARGE SCALE GENOMIC DNA]</scope>
    <source>
        <strain evidence="1 2">A2</strain>
    </source>
</reference>
<evidence type="ECO:0000313" key="1">
    <source>
        <dbReference type="EMBL" id="PLM43726.1"/>
    </source>
</evidence>
<dbReference type="EMBL" id="PIET01002240">
    <property type="protein sequence ID" value="PLM43726.1"/>
    <property type="molecule type" value="Genomic_DNA"/>
</dbReference>
<feature type="non-terminal residue" evidence="1">
    <location>
        <position position="1"/>
    </location>
</feature>
<accession>A0A2J4XYW0</accession>
<comment type="caution">
    <text evidence="1">The sequence shown here is derived from an EMBL/GenBank/DDBJ whole genome shotgun (WGS) entry which is preliminary data.</text>
</comment>
<dbReference type="AlphaFoldDB" id="A0A2J4XYW0"/>